<proteinExistence type="predicted"/>
<evidence type="ECO:0000313" key="1">
    <source>
        <dbReference type="EMBL" id="KAI8439940.1"/>
    </source>
</evidence>
<sequence>MNIDAQKNQKNKTITGNRTQVLGIPYRVLYRYTTDGVGKGSVVGKLPTTPCAKFAVVPPTYGIRHYRGSCRQPVDAAGKWSFTVTCLRGDLQGYYETRNGKRASASPDGKRSPPAKPRCLLEGWDTSSARVKKMVNVLVSVKALENSASGRVVSIVTVFVNKALLSGQKVPLEAPLFITWFQCIVSFTICSTLSSMGGIPGVFQFPKGTPWHFDVVKKSRTVASSWFAVRMGGLDRGSTTLSQNIDVKQELASPATVIPLSIMFTLMIATNNLCLKYVGVSFYYIGRSLTTVFNVVFSWILLGQATSSRCIMCCAFIIFGFYLGVDQESLLGSFSLIGTIYGVVGSLMLSLYSIYTKKVLPHVNQEVWLLSYYNNAYSIILFLPLMILNGEVEALRNYTNFQSTYFWVQMLVGGVCGFAIGYVTSLQIKVTSPLTHNISGTAKACAQTVMATQWYSETKNILWWTSNIIVLGSSALYARFKQIEMEEHSKKPLPEDEKSLGRHIHSEFRGIPRLQLAMSADSPRHARAGGPLIVPSQPPSDRGLIDAVSGFINDVTLSASSALDPKDVIQWARFETADINEPRAEGEGDGDISPLLLILGYGSGVQVWLVPPSGEAQEVLSWRQGTVRVLRILPTPQHGDCFASKRPLLALCDSASPGPSFCSLSFISIRGGEQVKSIKFKNQILDVLANKRSVVVAFSERFAVFDAGTLEDRLAITTCYPCPCPLGGSQPVNPLALGDRWLAYADKKLHPAKRSSGGCEGEGVTSYTATVLHAAKSLSKGLRGLGESVAHSLAGGRGASQSPSPPHTDAQQPGVVTILDIEGNEYDDGQDSEDPYDPIVAHFLAHSEAIIALKFDASGMLLVTADRRGHDFHVFRINPHPCGPSLASVHHLYILHRGDTTAKVQDIAISSDSRWTAITTLRGTTHVFAISPYGGACGVRTHTQPRVVNRLSRFHRSAGLPIHAAAPPRSGSPVSETLGQGAWFPNPRLPPYPLPVVSAPLAQLRPTANLPTHTITRTSSGRQRLSSLSEECNSAPLPARARFGLAVMGGLSVRAPAHPALYLITHTGCLLHLLLHARPARSVSKEKVCDESPIEVEVEPVAQWGLARPPPPAPDLLAPLPPASPLLQPHTNKMNCADMCMSEEERWLSQVEIVTHAGPHRRLWMGPQFVFKTYNSTGSNSSLSEAEAIEVDTSAAGSVARSNPVNMPGVRPVVPVLIDSGSASSLEHSPSDSFRRKSLLAESGRAASVCDVQLREDLAEAMKEDHGCPVLERRTPPRAGVLRAVGPRGTVVPRAEPPPGPPADPADPDLYTTPNTDETTFRPVVRAANTLSLSPDMIVRPLPRDTTIPVQNVEPLAKYSPDDEPVPLNTDVVIPAALTQRWHESGFVPVKTKSDEINIDVDVKQVNRDLERPTTAWKDDACESSAPAERESVIESLPKSNRPSDDIQPIARARVKKSPTPKSVSDRDSDVRIKEKSKEREAKEIKGAIKEECKELREPKVSKRKEVRELDVVVLDDKINTHPVTVADKYVTMTSVSPVSSTEKTREDIRKVEMVKMEEPREKSKKSDRTEAVKSNIDETRTKSMKMDKADTTVTDETREKSKKVEKSEIIKTAMPNTREVSKKVEKSETVKVVKEDTREKSKKLEKNVTVKTSVEKTVDTPKKMDEPESVKVALKETREKSKTVEKIETEESHWSKKILKPVPVKTVEVTFEKSKKVEKQENVKAVVEETREKSKSFEKLEMLKSAKQEVHEKSPKLEKCEIVKNEEQAWDLLLNESEKPAVLNDKPKAKKIRKGKKGQEDLQAKEDEDSFIEIHAIEEAKTPSCGELVSISTPFEDIDATSSYMSKTRKPRSSKSFTPERDFEPDVKPIEFVPDDDYELTLVKLKSSRKNSSVSAFIEGWPEPSFTRKTTPIPADKPTTDNLKVKHDISTSEISSSSLKEPVKTKKSKSLSPYPETSRKHTPFESEKKDVYVIDSTKDEFPEIQITRGSKNRKKSPQPLERKGIEKELIQPIKSWSSIAAAKSDKKEETITALKEYERIDSWEEHDVAASLEYPKSSNEPVSLQDKLIQLCKRTDIMVAECDAPTELNFVEEHHTDLHDLPPLEPLDFGLDDYKLEVMRDSLLETNDTKLSSPICKINIDDILSSIKETTSKVIESSTFNLVDLEKVPARKEKGFSVVEGHKITTQEVKIDDEAKEESLVVERSSDEDNVTPPVSTDVLLPSAKQSSKYKKSRRKKK</sequence>
<accession>A0ACC0KUH7</accession>
<reference evidence="1 2" key="1">
    <citation type="journal article" date="2022" name="Genome Biol. Evol.">
        <title>The Spruce Budworm Genome: Reconstructing the Evolutionary History of Antifreeze Proteins.</title>
        <authorList>
            <person name="Beliveau C."/>
            <person name="Gagne P."/>
            <person name="Picq S."/>
            <person name="Vernygora O."/>
            <person name="Keeling C.I."/>
            <person name="Pinkney K."/>
            <person name="Doucet D."/>
            <person name="Wen F."/>
            <person name="Johnston J.S."/>
            <person name="Maaroufi H."/>
            <person name="Boyle B."/>
            <person name="Laroche J."/>
            <person name="Dewar K."/>
            <person name="Juretic N."/>
            <person name="Blackburn G."/>
            <person name="Nisole A."/>
            <person name="Brunet B."/>
            <person name="Brandao M."/>
            <person name="Lumley L."/>
            <person name="Duan J."/>
            <person name="Quan G."/>
            <person name="Lucarotti C.J."/>
            <person name="Roe A.D."/>
            <person name="Sperling F.A.H."/>
            <person name="Levesque R.C."/>
            <person name="Cusson M."/>
        </authorList>
    </citation>
    <scope>NUCLEOTIDE SEQUENCE [LARGE SCALE GENOMIC DNA]</scope>
    <source>
        <strain evidence="1">Glfc:IPQL:Cfum</strain>
    </source>
</reference>
<keyword evidence="2" id="KW-1185">Reference proteome</keyword>
<gene>
    <name evidence="1" type="ORF">MSG28_001391</name>
</gene>
<dbReference type="EMBL" id="CM046102">
    <property type="protein sequence ID" value="KAI8439940.1"/>
    <property type="molecule type" value="Genomic_DNA"/>
</dbReference>
<evidence type="ECO:0000313" key="2">
    <source>
        <dbReference type="Proteomes" id="UP001064048"/>
    </source>
</evidence>
<dbReference type="Proteomes" id="UP001064048">
    <property type="component" value="Chromosome 2"/>
</dbReference>
<comment type="caution">
    <text evidence="1">The sequence shown here is derived from an EMBL/GenBank/DDBJ whole genome shotgun (WGS) entry which is preliminary data.</text>
</comment>
<name>A0ACC0KUH7_CHOFU</name>
<organism evidence="1 2">
    <name type="scientific">Choristoneura fumiferana</name>
    <name type="common">Spruce budworm moth</name>
    <name type="synonym">Archips fumiferana</name>
    <dbReference type="NCBI Taxonomy" id="7141"/>
    <lineage>
        <taxon>Eukaryota</taxon>
        <taxon>Metazoa</taxon>
        <taxon>Ecdysozoa</taxon>
        <taxon>Arthropoda</taxon>
        <taxon>Hexapoda</taxon>
        <taxon>Insecta</taxon>
        <taxon>Pterygota</taxon>
        <taxon>Neoptera</taxon>
        <taxon>Endopterygota</taxon>
        <taxon>Lepidoptera</taxon>
        <taxon>Glossata</taxon>
        <taxon>Ditrysia</taxon>
        <taxon>Tortricoidea</taxon>
        <taxon>Tortricidae</taxon>
        <taxon>Tortricinae</taxon>
        <taxon>Choristoneura</taxon>
    </lineage>
</organism>
<protein>
    <submittedName>
        <fullName evidence="1">Uncharacterized protein</fullName>
    </submittedName>
</protein>